<sequence>MSKMRRYMLKLNNPSEYPLSEESIPKDVRYLVYQLEAGASGTPHLQMYMELRRPPRVSWIKKWLPTVHIEVADTDREYCKEHCTKIDTRVEGIRNMDMCRG</sequence>
<keyword evidence="2" id="KW-1185">Reference proteome</keyword>
<protein>
    <submittedName>
        <fullName evidence="1">Master replication protein</fullName>
    </submittedName>
</protein>
<evidence type="ECO:0000313" key="2">
    <source>
        <dbReference type="Proteomes" id="UP001060215"/>
    </source>
</evidence>
<dbReference type="Proteomes" id="UP001060215">
    <property type="component" value="Chromosome 6"/>
</dbReference>
<comment type="caution">
    <text evidence="1">The sequence shown here is derived from an EMBL/GenBank/DDBJ whole genome shotgun (WGS) entry which is preliminary data.</text>
</comment>
<gene>
    <name evidence="1" type="ORF">LOK49_LG03G03928</name>
</gene>
<proteinExistence type="predicted"/>
<reference evidence="1 2" key="1">
    <citation type="journal article" date="2022" name="Plant J.">
        <title>Chromosome-level genome of Camellia lanceoleosa provides a valuable resource for understanding genome evolution and self-incompatibility.</title>
        <authorList>
            <person name="Gong W."/>
            <person name="Xiao S."/>
            <person name="Wang L."/>
            <person name="Liao Z."/>
            <person name="Chang Y."/>
            <person name="Mo W."/>
            <person name="Hu G."/>
            <person name="Li W."/>
            <person name="Zhao G."/>
            <person name="Zhu H."/>
            <person name="Hu X."/>
            <person name="Ji K."/>
            <person name="Xiang X."/>
            <person name="Song Q."/>
            <person name="Yuan D."/>
            <person name="Jin S."/>
            <person name="Zhang L."/>
        </authorList>
    </citation>
    <scope>NUCLEOTIDE SEQUENCE [LARGE SCALE GENOMIC DNA]</scope>
    <source>
        <strain evidence="1">SQ_2022a</strain>
    </source>
</reference>
<name>A0ACC0IBY8_9ERIC</name>
<evidence type="ECO:0000313" key="1">
    <source>
        <dbReference type="EMBL" id="KAI8021866.1"/>
    </source>
</evidence>
<dbReference type="EMBL" id="CM045763">
    <property type="protein sequence ID" value="KAI8021866.1"/>
    <property type="molecule type" value="Genomic_DNA"/>
</dbReference>
<accession>A0ACC0IBY8</accession>
<organism evidence="1 2">
    <name type="scientific">Camellia lanceoleosa</name>
    <dbReference type="NCBI Taxonomy" id="1840588"/>
    <lineage>
        <taxon>Eukaryota</taxon>
        <taxon>Viridiplantae</taxon>
        <taxon>Streptophyta</taxon>
        <taxon>Embryophyta</taxon>
        <taxon>Tracheophyta</taxon>
        <taxon>Spermatophyta</taxon>
        <taxon>Magnoliopsida</taxon>
        <taxon>eudicotyledons</taxon>
        <taxon>Gunneridae</taxon>
        <taxon>Pentapetalae</taxon>
        <taxon>asterids</taxon>
        <taxon>Ericales</taxon>
        <taxon>Theaceae</taxon>
        <taxon>Camellia</taxon>
    </lineage>
</organism>